<dbReference type="Proteomes" id="UP000316775">
    <property type="component" value="Unassembled WGS sequence"/>
</dbReference>
<dbReference type="EMBL" id="BJNP01000021">
    <property type="protein sequence ID" value="GEC72516.1"/>
    <property type="molecule type" value="Genomic_DNA"/>
</dbReference>
<feature type="domain" description="MOSC" evidence="1">
    <location>
        <begin position="121"/>
        <end position="268"/>
    </location>
</feature>
<dbReference type="Pfam" id="PF03473">
    <property type="entry name" value="MOSC"/>
    <property type="match status" value="1"/>
</dbReference>
<dbReference type="GO" id="GO:0003824">
    <property type="term" value="F:catalytic activity"/>
    <property type="evidence" value="ECO:0007669"/>
    <property type="project" value="InterPro"/>
</dbReference>
<evidence type="ECO:0000313" key="2">
    <source>
        <dbReference type="EMBL" id="GEC72516.1"/>
    </source>
</evidence>
<dbReference type="GO" id="GO:0030151">
    <property type="term" value="F:molybdenum ion binding"/>
    <property type="evidence" value="ECO:0007669"/>
    <property type="project" value="InterPro"/>
</dbReference>
<dbReference type="STRING" id="983.SAMN05443543_101483"/>
<protein>
    <submittedName>
        <fullName evidence="2">MOSC domain-containing protein</fullName>
    </submittedName>
</protein>
<sequence length="273" mass="31024">MLQLSEIWIYPVKSLAGIRLQESKVTQRGLEFDRRWMLVDEKGVFISQREHPELAFFHPKIEEGFMQISHVDVAKGSIRFSLSQKNHNLPFDVMVWEDKVTAVEVDAEISAWFSGILGVSIRLVFMPEDSQRKVDPNYAVSPNDITSFSDGFPYLIIGQSSLDDLNSRLANPISMKRFRPNFVFSGGKAYEEETWKEFNIGGLLFYGVKNCGRCIITTIDPEKGKFSGKDPLYTLAKYKMRGNKVIFGQNVITQQEGCLKIGTVVNVLKKNPI</sequence>
<dbReference type="SUPFAM" id="SSF50800">
    <property type="entry name" value="PK beta-barrel domain-like"/>
    <property type="match status" value="1"/>
</dbReference>
<dbReference type="GO" id="GO:0030170">
    <property type="term" value="F:pyridoxal phosphate binding"/>
    <property type="evidence" value="ECO:0007669"/>
    <property type="project" value="InterPro"/>
</dbReference>
<dbReference type="SUPFAM" id="SSF141673">
    <property type="entry name" value="MOSC N-terminal domain-like"/>
    <property type="match status" value="1"/>
</dbReference>
<dbReference type="OrthoDB" id="581532at2"/>
<dbReference type="PANTHER" id="PTHR14237">
    <property type="entry name" value="MOLYBDOPTERIN COFACTOR SULFURASE MOSC"/>
    <property type="match status" value="1"/>
</dbReference>
<dbReference type="InterPro" id="IPR005302">
    <property type="entry name" value="MoCF_Sase_C"/>
</dbReference>
<keyword evidence="3" id="KW-1185">Reference proteome</keyword>
<evidence type="ECO:0000313" key="3">
    <source>
        <dbReference type="Proteomes" id="UP000316775"/>
    </source>
</evidence>
<dbReference type="Pfam" id="PF03476">
    <property type="entry name" value="MOSC_N"/>
    <property type="match status" value="1"/>
</dbReference>
<name>A0A4Y4AWK3_9FLAO</name>
<organism evidence="2 3">
    <name type="scientific">Flavobacterium flevense</name>
    <dbReference type="NCBI Taxonomy" id="983"/>
    <lineage>
        <taxon>Bacteria</taxon>
        <taxon>Pseudomonadati</taxon>
        <taxon>Bacteroidota</taxon>
        <taxon>Flavobacteriia</taxon>
        <taxon>Flavobacteriales</taxon>
        <taxon>Flavobacteriaceae</taxon>
        <taxon>Flavobacterium</taxon>
    </lineage>
</organism>
<proteinExistence type="predicted"/>
<comment type="caution">
    <text evidence="2">The sequence shown here is derived from an EMBL/GenBank/DDBJ whole genome shotgun (WGS) entry which is preliminary data.</text>
</comment>
<evidence type="ECO:0000259" key="1">
    <source>
        <dbReference type="PROSITE" id="PS51340"/>
    </source>
</evidence>
<dbReference type="PROSITE" id="PS51340">
    <property type="entry name" value="MOSC"/>
    <property type="match status" value="1"/>
</dbReference>
<dbReference type="PANTHER" id="PTHR14237:SF19">
    <property type="entry name" value="MITOCHONDRIAL AMIDOXIME REDUCING COMPONENT 1"/>
    <property type="match status" value="1"/>
</dbReference>
<dbReference type="InterPro" id="IPR011037">
    <property type="entry name" value="Pyrv_Knase-like_insert_dom_sf"/>
</dbReference>
<gene>
    <name evidence="2" type="ORF">FFL01_20550</name>
</gene>
<accession>A0A4Y4AWK3</accession>
<dbReference type="AlphaFoldDB" id="A0A4Y4AWK3"/>
<dbReference type="InterPro" id="IPR005303">
    <property type="entry name" value="MOCOS_middle"/>
</dbReference>
<dbReference type="RefSeq" id="WP_073241474.1">
    <property type="nucleotide sequence ID" value="NZ_BJNP01000021.1"/>
</dbReference>
<reference evidence="2 3" key="1">
    <citation type="submission" date="2019-06" db="EMBL/GenBank/DDBJ databases">
        <title>Whole genome shotgun sequence of Flavobacterium flevense NBRC 14960.</title>
        <authorList>
            <person name="Hosoyama A."/>
            <person name="Uohara A."/>
            <person name="Ohji S."/>
            <person name="Ichikawa N."/>
        </authorList>
    </citation>
    <scope>NUCLEOTIDE SEQUENCE [LARGE SCALE GENOMIC DNA]</scope>
    <source>
        <strain evidence="2 3">NBRC 14960</strain>
    </source>
</reference>